<keyword evidence="5" id="KW-0479">Metal-binding</keyword>
<dbReference type="Proteomes" id="UP000319335">
    <property type="component" value="Unassembled WGS sequence"/>
</dbReference>
<keyword evidence="1" id="KW-0028">Amino-acid biosynthesis</keyword>
<dbReference type="Gene3D" id="3.10.580.10">
    <property type="entry name" value="CBS-domain"/>
    <property type="match status" value="1"/>
</dbReference>
<evidence type="ECO:0000256" key="5">
    <source>
        <dbReference type="PROSITE-ProRule" id="PRU01249"/>
    </source>
</evidence>
<dbReference type="RefSeq" id="WP_154808582.1">
    <property type="nucleotide sequence ID" value="NZ_VIAQ01000006.1"/>
</dbReference>
<feature type="domain" description="ACP-type MB" evidence="7">
    <location>
        <begin position="167"/>
        <end position="201"/>
    </location>
</feature>
<sequence>MVLNVHDNMETDVSIMEIENEMSVREIMSKDTFGIDTNASVLDVANKMAENGTGSIIVTENGDSIGIITEHDILVKTVAKNVLPSEMTAGKIMSSPIIATKPTTNIIEAAEMMVKSEIRRLAVMEGDKIVGMITDRDILAIAPGLNTILEEMIELHHENNIHQEPELERGICQRCGALVDSLTNVNGLMLCEDCKEEEGYYD</sequence>
<evidence type="ECO:0000256" key="4">
    <source>
        <dbReference type="PROSITE-ProRule" id="PRU00703"/>
    </source>
</evidence>
<gene>
    <name evidence="8" type="ORF">FKV42_02115</name>
</gene>
<dbReference type="PROSITE" id="PS51371">
    <property type="entry name" value="CBS"/>
    <property type="match status" value="2"/>
</dbReference>
<dbReference type="AlphaFoldDB" id="A0A7Z8KQY8"/>
<keyword evidence="5" id="KW-0862">Zinc</keyword>
<feature type="binding site" evidence="5">
    <location>
        <position position="172"/>
    </location>
    <ligand>
        <name>Zn(2+)</name>
        <dbReference type="ChEBI" id="CHEBI:29105"/>
    </ligand>
</feature>
<dbReference type="InterPro" id="IPR000644">
    <property type="entry name" value="CBS_dom"/>
</dbReference>
<keyword evidence="5" id="KW-0408">Iron</keyword>
<dbReference type="PANTHER" id="PTHR43080">
    <property type="entry name" value="CBS DOMAIN-CONTAINING PROTEIN CBSX3, MITOCHONDRIAL"/>
    <property type="match status" value="1"/>
</dbReference>
<evidence type="ECO:0000313" key="9">
    <source>
        <dbReference type="Proteomes" id="UP000319335"/>
    </source>
</evidence>
<feature type="binding site" evidence="5">
    <location>
        <position position="175"/>
    </location>
    <ligand>
        <name>Zn(2+)</name>
        <dbReference type="ChEBI" id="CHEBI:29105"/>
    </ligand>
</feature>
<protein>
    <submittedName>
        <fullName evidence="8">CBS domain-containing protein</fullName>
    </submittedName>
</protein>
<name>A0A7Z8KQY8_9EURY</name>
<keyword evidence="9" id="KW-1185">Reference proteome</keyword>
<dbReference type="InterPro" id="IPR044065">
    <property type="entry name" value="ACP_MB"/>
</dbReference>
<dbReference type="SMART" id="SM00116">
    <property type="entry name" value="CBS"/>
    <property type="match status" value="2"/>
</dbReference>
<proteinExistence type="predicted"/>
<dbReference type="GO" id="GO:0046872">
    <property type="term" value="F:metal ion binding"/>
    <property type="evidence" value="ECO:0007669"/>
    <property type="project" value="UniProtKB-KW"/>
</dbReference>
<feature type="binding site" evidence="5">
    <location>
        <position position="191"/>
    </location>
    <ligand>
        <name>Fe cation</name>
        <dbReference type="ChEBI" id="CHEBI:24875"/>
    </ligand>
</feature>
<comment type="caution">
    <text evidence="8">The sequence shown here is derived from an EMBL/GenBank/DDBJ whole genome shotgun (WGS) entry which is preliminary data.</text>
</comment>
<feature type="domain" description="CBS" evidence="6">
    <location>
        <begin position="93"/>
        <end position="151"/>
    </location>
</feature>
<dbReference type="EMBL" id="VIAQ01000006">
    <property type="protein sequence ID" value="TQD28475.1"/>
    <property type="molecule type" value="Genomic_DNA"/>
</dbReference>
<organism evidence="8 9">
    <name type="scientific">Methanolobus vulcani</name>
    <dbReference type="NCBI Taxonomy" id="38026"/>
    <lineage>
        <taxon>Archaea</taxon>
        <taxon>Methanobacteriati</taxon>
        <taxon>Methanobacteriota</taxon>
        <taxon>Stenosarchaea group</taxon>
        <taxon>Methanomicrobia</taxon>
        <taxon>Methanosarcinales</taxon>
        <taxon>Methanosarcinaceae</taxon>
        <taxon>Methanolobus</taxon>
    </lineage>
</organism>
<feature type="binding site" evidence="5">
    <location>
        <position position="175"/>
    </location>
    <ligand>
        <name>Fe cation</name>
        <dbReference type="ChEBI" id="CHEBI:24875"/>
    </ligand>
</feature>
<feature type="binding site" evidence="5">
    <location>
        <position position="172"/>
    </location>
    <ligand>
        <name>Fe cation</name>
        <dbReference type="ChEBI" id="CHEBI:24875"/>
    </ligand>
</feature>
<dbReference type="PROSITE" id="PS51901">
    <property type="entry name" value="ACP_MB"/>
    <property type="match status" value="1"/>
</dbReference>
<evidence type="ECO:0000256" key="3">
    <source>
        <dbReference type="ARBA" id="ARBA00023167"/>
    </source>
</evidence>
<evidence type="ECO:0000256" key="1">
    <source>
        <dbReference type="ARBA" id="ARBA00022605"/>
    </source>
</evidence>
<evidence type="ECO:0000313" key="8">
    <source>
        <dbReference type="EMBL" id="TQD28475.1"/>
    </source>
</evidence>
<evidence type="ECO:0000259" key="7">
    <source>
        <dbReference type="PROSITE" id="PS51901"/>
    </source>
</evidence>
<dbReference type="InterPro" id="IPR046342">
    <property type="entry name" value="CBS_dom_sf"/>
</dbReference>
<feature type="binding site" evidence="5">
    <location>
        <position position="194"/>
    </location>
    <ligand>
        <name>Fe cation</name>
        <dbReference type="ChEBI" id="CHEBI:24875"/>
    </ligand>
</feature>
<evidence type="ECO:0000256" key="2">
    <source>
        <dbReference type="ARBA" id="ARBA00023122"/>
    </source>
</evidence>
<keyword evidence="2 4" id="KW-0129">CBS domain</keyword>
<dbReference type="Pfam" id="PF00571">
    <property type="entry name" value="CBS"/>
    <property type="match status" value="2"/>
</dbReference>
<dbReference type="GO" id="GO:0009086">
    <property type="term" value="P:methionine biosynthetic process"/>
    <property type="evidence" value="ECO:0007669"/>
    <property type="project" value="UniProtKB-KW"/>
</dbReference>
<feature type="binding site" evidence="5">
    <location>
        <position position="194"/>
    </location>
    <ligand>
        <name>Zn(2+)</name>
        <dbReference type="ChEBI" id="CHEBI:29105"/>
    </ligand>
</feature>
<evidence type="ECO:0000259" key="6">
    <source>
        <dbReference type="PROSITE" id="PS51371"/>
    </source>
</evidence>
<feature type="binding site" evidence="5">
    <location>
        <position position="191"/>
    </location>
    <ligand>
        <name>Zn(2+)</name>
        <dbReference type="ChEBI" id="CHEBI:29105"/>
    </ligand>
</feature>
<dbReference type="SUPFAM" id="SSF54631">
    <property type="entry name" value="CBS-domain pair"/>
    <property type="match status" value="1"/>
</dbReference>
<dbReference type="PANTHER" id="PTHR43080:SF2">
    <property type="entry name" value="CBS DOMAIN-CONTAINING PROTEIN"/>
    <property type="match status" value="1"/>
</dbReference>
<dbReference type="OrthoDB" id="43333at2157"/>
<dbReference type="InterPro" id="IPR051257">
    <property type="entry name" value="Diverse_CBS-Domain"/>
</dbReference>
<reference evidence="8 9" key="1">
    <citation type="submission" date="2019-06" db="EMBL/GenBank/DDBJ databases">
        <title>Draft genome sequence of Methanolobus vulcani B1d.</title>
        <authorList>
            <person name="Creighbaum A.J."/>
            <person name="Ticak T."/>
            <person name="Hariraju D."/>
            <person name="Arivett B.A."/>
            <person name="Ferguson D.J.Jr."/>
        </authorList>
    </citation>
    <scope>NUCLEOTIDE SEQUENCE [LARGE SCALE GENOMIC DNA]</scope>
    <source>
        <strain evidence="8 9">B1d</strain>
    </source>
</reference>
<feature type="domain" description="CBS" evidence="6">
    <location>
        <begin position="28"/>
        <end position="85"/>
    </location>
</feature>
<accession>A0A7Z8KQY8</accession>
<keyword evidence="3" id="KW-0486">Methionine biosynthesis</keyword>